<dbReference type="Pfam" id="PF13456">
    <property type="entry name" value="RVT_3"/>
    <property type="match status" value="1"/>
</dbReference>
<dbReference type="PaxDb" id="4097-A0A1S3Y435"/>
<proteinExistence type="predicted"/>
<dbReference type="GeneID" id="107771963"/>
<dbReference type="InterPro" id="IPR036397">
    <property type="entry name" value="RNaseH_sf"/>
</dbReference>
<dbReference type="InterPro" id="IPR002156">
    <property type="entry name" value="RNaseH_domain"/>
</dbReference>
<evidence type="ECO:0000259" key="1">
    <source>
        <dbReference type="Pfam" id="PF13456"/>
    </source>
</evidence>
<name>A0A1S3Y435_TOBAC</name>
<dbReference type="GO" id="GO:0004523">
    <property type="term" value="F:RNA-DNA hybrid ribonuclease activity"/>
    <property type="evidence" value="ECO:0007669"/>
    <property type="project" value="InterPro"/>
</dbReference>
<gene>
    <name evidence="3" type="primary">LOC107771963</name>
</gene>
<evidence type="ECO:0000313" key="3">
    <source>
        <dbReference type="RefSeq" id="XP_016446920.1"/>
    </source>
</evidence>
<sequence length="238" mass="27529">MAKYESCILGIRMAIDMNIKELLVIGDSDLLMHQVLGEWSTKNVKILSYLRCVKELRKKFTKIEFKHIPRIQNEFVDALATLSSMIQHPHKNYIDLIEVEVRDQHAYCFHMDEEPDGKPWYHDIKKFLATQKYPENATNGQKRALRRLENHFFLSGEVLYRRTPNLGLLRCVDTIEATRVLEEIHAGTCGPQMNGFTLAMKILRAGYFWMTMESDSICYVQKCHALNLGGKTGTQCLT</sequence>
<reference evidence="2" key="1">
    <citation type="journal article" date="2014" name="Nat. Commun.">
        <title>The tobacco genome sequence and its comparison with those of tomato and potato.</title>
        <authorList>
            <person name="Sierro N."/>
            <person name="Battey J.N."/>
            <person name="Ouadi S."/>
            <person name="Bakaher N."/>
            <person name="Bovet L."/>
            <person name="Willig A."/>
            <person name="Goepfert S."/>
            <person name="Peitsch M.C."/>
            <person name="Ivanov N.V."/>
        </authorList>
    </citation>
    <scope>NUCLEOTIDE SEQUENCE [LARGE SCALE GENOMIC DNA]</scope>
</reference>
<dbReference type="OMA" id="TIRINKQ"/>
<protein>
    <submittedName>
        <fullName evidence="3">Uncharacterized protein LOC107771963</fullName>
    </submittedName>
</protein>
<dbReference type="InterPro" id="IPR012337">
    <property type="entry name" value="RNaseH-like_sf"/>
</dbReference>
<accession>A0A1S3Y435</accession>
<keyword evidence="2" id="KW-1185">Reference proteome</keyword>
<dbReference type="PANTHER" id="PTHR48475">
    <property type="entry name" value="RIBONUCLEASE H"/>
    <property type="match status" value="1"/>
</dbReference>
<organism evidence="2 3">
    <name type="scientific">Nicotiana tabacum</name>
    <name type="common">Common tobacco</name>
    <dbReference type="NCBI Taxonomy" id="4097"/>
    <lineage>
        <taxon>Eukaryota</taxon>
        <taxon>Viridiplantae</taxon>
        <taxon>Streptophyta</taxon>
        <taxon>Embryophyta</taxon>
        <taxon>Tracheophyta</taxon>
        <taxon>Spermatophyta</taxon>
        <taxon>Magnoliopsida</taxon>
        <taxon>eudicotyledons</taxon>
        <taxon>Gunneridae</taxon>
        <taxon>Pentapetalae</taxon>
        <taxon>asterids</taxon>
        <taxon>lamiids</taxon>
        <taxon>Solanales</taxon>
        <taxon>Solanaceae</taxon>
        <taxon>Nicotianoideae</taxon>
        <taxon>Nicotianeae</taxon>
        <taxon>Nicotiana</taxon>
    </lineage>
</organism>
<dbReference type="RefSeq" id="XP_016446920.1">
    <property type="nucleotide sequence ID" value="XM_016591434.1"/>
</dbReference>
<reference evidence="3" key="2">
    <citation type="submission" date="2025-08" db="UniProtKB">
        <authorList>
            <consortium name="RefSeq"/>
        </authorList>
    </citation>
    <scope>IDENTIFICATION</scope>
    <source>
        <tissue evidence="3">Leaf</tissue>
    </source>
</reference>
<dbReference type="AlphaFoldDB" id="A0A1S3Y435"/>
<dbReference type="KEGG" id="nta:107771963"/>
<feature type="domain" description="RNase H type-1" evidence="1">
    <location>
        <begin position="2"/>
        <end position="81"/>
    </location>
</feature>
<dbReference type="Gene3D" id="1.10.340.70">
    <property type="match status" value="1"/>
</dbReference>
<dbReference type="Gene3D" id="3.30.420.10">
    <property type="entry name" value="Ribonuclease H-like superfamily/Ribonuclease H"/>
    <property type="match status" value="1"/>
</dbReference>
<dbReference type="PANTHER" id="PTHR48475:SF1">
    <property type="entry name" value="RNASE H TYPE-1 DOMAIN-CONTAINING PROTEIN"/>
    <property type="match status" value="1"/>
</dbReference>
<evidence type="ECO:0000313" key="2">
    <source>
        <dbReference type="Proteomes" id="UP000790787"/>
    </source>
</evidence>
<dbReference type="Proteomes" id="UP000790787">
    <property type="component" value="Chromosome 2"/>
</dbReference>
<dbReference type="OrthoDB" id="1736889at2759"/>
<dbReference type="GO" id="GO:0003676">
    <property type="term" value="F:nucleic acid binding"/>
    <property type="evidence" value="ECO:0007669"/>
    <property type="project" value="InterPro"/>
</dbReference>
<dbReference type="STRING" id="4097.A0A1S3Y435"/>
<dbReference type="SUPFAM" id="SSF53098">
    <property type="entry name" value="Ribonuclease H-like"/>
    <property type="match status" value="1"/>
</dbReference>